<dbReference type="Proteomes" id="UP000828048">
    <property type="component" value="Chromosome 12"/>
</dbReference>
<protein>
    <submittedName>
        <fullName evidence="1">Uncharacterized protein</fullName>
    </submittedName>
</protein>
<evidence type="ECO:0000313" key="2">
    <source>
        <dbReference type="Proteomes" id="UP000828048"/>
    </source>
</evidence>
<reference evidence="1 2" key="1">
    <citation type="journal article" date="2021" name="Hortic Res">
        <title>High-quality reference genome and annotation aids understanding of berry development for evergreen blueberry (Vaccinium darrowii).</title>
        <authorList>
            <person name="Yu J."/>
            <person name="Hulse-Kemp A.M."/>
            <person name="Babiker E."/>
            <person name="Staton M."/>
        </authorList>
    </citation>
    <scope>NUCLEOTIDE SEQUENCE [LARGE SCALE GENOMIC DNA]</scope>
    <source>
        <strain evidence="2">cv. NJ 8807/NJ 8810</strain>
        <tissue evidence="1">Young leaf</tissue>
    </source>
</reference>
<comment type="caution">
    <text evidence="1">The sequence shown here is derived from an EMBL/GenBank/DDBJ whole genome shotgun (WGS) entry which is preliminary data.</text>
</comment>
<accession>A0ACB7ZAQ9</accession>
<evidence type="ECO:0000313" key="1">
    <source>
        <dbReference type="EMBL" id="KAH7862532.1"/>
    </source>
</evidence>
<dbReference type="EMBL" id="CM037162">
    <property type="protein sequence ID" value="KAH7862532.1"/>
    <property type="molecule type" value="Genomic_DNA"/>
</dbReference>
<name>A0ACB7ZAQ9_9ERIC</name>
<proteinExistence type="predicted"/>
<gene>
    <name evidence="1" type="ORF">Vadar_006136</name>
</gene>
<sequence length="138" mass="15395">MDSPRICYCNKVGKVNTSWTTSNPGRRFIGCERYGLPHACGYFIWIDPPMCERSKVVIPGLPHLTGRHEAEKQNVEEEGHLAGSCPCPVLVYAWCCRALRLALQVNGLWRMKWGLLSGGFGHEGSNGQLGFVLWCCPD</sequence>
<keyword evidence="2" id="KW-1185">Reference proteome</keyword>
<organism evidence="1 2">
    <name type="scientific">Vaccinium darrowii</name>
    <dbReference type="NCBI Taxonomy" id="229202"/>
    <lineage>
        <taxon>Eukaryota</taxon>
        <taxon>Viridiplantae</taxon>
        <taxon>Streptophyta</taxon>
        <taxon>Embryophyta</taxon>
        <taxon>Tracheophyta</taxon>
        <taxon>Spermatophyta</taxon>
        <taxon>Magnoliopsida</taxon>
        <taxon>eudicotyledons</taxon>
        <taxon>Gunneridae</taxon>
        <taxon>Pentapetalae</taxon>
        <taxon>asterids</taxon>
        <taxon>Ericales</taxon>
        <taxon>Ericaceae</taxon>
        <taxon>Vaccinioideae</taxon>
        <taxon>Vaccinieae</taxon>
        <taxon>Vaccinium</taxon>
    </lineage>
</organism>